<dbReference type="AlphaFoldDB" id="A0A235B180"/>
<dbReference type="GO" id="GO:0003676">
    <property type="term" value="F:nucleic acid binding"/>
    <property type="evidence" value="ECO:0007669"/>
    <property type="project" value="InterPro"/>
</dbReference>
<dbReference type="EMBL" id="NOWF01000094">
    <property type="protein sequence ID" value="OYD06034.1"/>
    <property type="molecule type" value="Genomic_DNA"/>
</dbReference>
<dbReference type="Pfam" id="PF00098">
    <property type="entry name" value="zf-CCHC"/>
    <property type="match status" value="1"/>
</dbReference>
<evidence type="ECO:0000313" key="3">
    <source>
        <dbReference type="EMBL" id="OYD06034.1"/>
    </source>
</evidence>
<sequence length="68" mass="7705">MVRCYTCTKLGHIAKNCMNIGRVEDEKKTKADNIQKQMRQQCIPKSTEQDSSNDGNATQEVRDSINSN</sequence>
<feature type="region of interest" description="Disordered" evidence="1">
    <location>
        <begin position="26"/>
        <end position="68"/>
    </location>
</feature>
<feature type="compositionally biased region" description="Polar residues" evidence="1">
    <location>
        <begin position="34"/>
        <end position="68"/>
    </location>
</feature>
<proteinExistence type="predicted"/>
<dbReference type="SMART" id="SM00343">
    <property type="entry name" value="ZnF_C2HC"/>
    <property type="match status" value="1"/>
</dbReference>
<dbReference type="SUPFAM" id="SSF57756">
    <property type="entry name" value="Retrovirus zinc finger-like domains"/>
    <property type="match status" value="1"/>
</dbReference>
<name>A0A235B180_9BACL</name>
<evidence type="ECO:0000313" key="4">
    <source>
        <dbReference type="Proteomes" id="UP000215459"/>
    </source>
</evidence>
<dbReference type="InterPro" id="IPR036875">
    <property type="entry name" value="Znf_CCHC_sf"/>
</dbReference>
<evidence type="ECO:0000259" key="2">
    <source>
        <dbReference type="PROSITE" id="PS50158"/>
    </source>
</evidence>
<accession>A0A235B180</accession>
<reference evidence="3 4" key="1">
    <citation type="submission" date="2017-07" db="EMBL/GenBank/DDBJ databases">
        <title>The genome sequence of Paludifilum halophilum highlights mechanisms for microbial adaptation to high salt environemnts.</title>
        <authorList>
            <person name="Belbahri L."/>
        </authorList>
    </citation>
    <scope>NUCLEOTIDE SEQUENCE [LARGE SCALE GENOMIC DNA]</scope>
    <source>
        <strain evidence="3 4">DSM 102817</strain>
    </source>
</reference>
<dbReference type="Gene3D" id="4.10.60.10">
    <property type="entry name" value="Zinc finger, CCHC-type"/>
    <property type="match status" value="1"/>
</dbReference>
<feature type="domain" description="CCHC-type" evidence="2">
    <location>
        <begin position="3"/>
        <end position="17"/>
    </location>
</feature>
<keyword evidence="4" id="KW-1185">Reference proteome</keyword>
<organism evidence="3 4">
    <name type="scientific">Paludifilum halophilum</name>
    <dbReference type="NCBI Taxonomy" id="1642702"/>
    <lineage>
        <taxon>Bacteria</taxon>
        <taxon>Bacillati</taxon>
        <taxon>Bacillota</taxon>
        <taxon>Bacilli</taxon>
        <taxon>Bacillales</taxon>
        <taxon>Thermoactinomycetaceae</taxon>
        <taxon>Paludifilum</taxon>
    </lineage>
</organism>
<dbReference type="GO" id="GO:0008270">
    <property type="term" value="F:zinc ion binding"/>
    <property type="evidence" value="ECO:0007669"/>
    <property type="project" value="InterPro"/>
</dbReference>
<dbReference type="InterPro" id="IPR001878">
    <property type="entry name" value="Znf_CCHC"/>
</dbReference>
<dbReference type="PROSITE" id="PS50158">
    <property type="entry name" value="ZF_CCHC"/>
    <property type="match status" value="1"/>
</dbReference>
<protein>
    <recommendedName>
        <fullName evidence="2">CCHC-type domain-containing protein</fullName>
    </recommendedName>
</protein>
<gene>
    <name evidence="3" type="ORF">CHM34_18485</name>
</gene>
<dbReference type="Proteomes" id="UP000215459">
    <property type="component" value="Unassembled WGS sequence"/>
</dbReference>
<comment type="caution">
    <text evidence="3">The sequence shown here is derived from an EMBL/GenBank/DDBJ whole genome shotgun (WGS) entry which is preliminary data.</text>
</comment>
<evidence type="ECO:0000256" key="1">
    <source>
        <dbReference type="SAM" id="MobiDB-lite"/>
    </source>
</evidence>